<feature type="region of interest" description="Disordered" evidence="1">
    <location>
        <begin position="1"/>
        <end position="21"/>
    </location>
</feature>
<reference evidence="2" key="3">
    <citation type="submission" date="2017-11" db="EMBL/GenBank/DDBJ databases">
        <title>Three new genomes from thermophilic consortium.</title>
        <authorList>
            <person name="Quaggio R."/>
            <person name="Amgarten D."/>
            <person name="Setubal J.C."/>
        </authorList>
    </citation>
    <scope>NUCLEOTIDE SEQUENCE</scope>
    <source>
        <strain evidence="2">ZCTH01-B2</strain>
    </source>
</reference>
<dbReference type="AlphaFoldDB" id="A0A1Y2T705"/>
<reference evidence="3" key="1">
    <citation type="submission" date="2016-04" db="EMBL/GenBank/DDBJ databases">
        <authorList>
            <person name="Evans L.H."/>
            <person name="Alamgir A."/>
            <person name="Owens N."/>
            <person name="Weber N.D."/>
            <person name="Virtaneva K."/>
            <person name="Barbian K."/>
            <person name="Babar A."/>
            <person name="Rosenke K."/>
        </authorList>
    </citation>
    <scope>NUCLEOTIDE SEQUENCE [LARGE SCALE GENOMIC DNA]</scope>
    <source>
        <strain evidence="3">G2</strain>
    </source>
</reference>
<name>A0A1Y2T705_SYMTR</name>
<gene>
    <name evidence="3" type="ORF">A6D92_05650</name>
    <name evidence="2" type="ORF">CWE10_14355</name>
</gene>
<dbReference type="RefSeq" id="WP_011196290.1">
    <property type="nucleotide sequence ID" value="NZ_PIUK01000169.1"/>
</dbReference>
<evidence type="ECO:0000313" key="4">
    <source>
        <dbReference type="Proteomes" id="UP000194267"/>
    </source>
</evidence>
<feature type="region of interest" description="Disordered" evidence="1">
    <location>
        <begin position="38"/>
        <end position="61"/>
    </location>
</feature>
<dbReference type="Proteomes" id="UP000194267">
    <property type="component" value="Unassembled WGS sequence"/>
</dbReference>
<comment type="caution">
    <text evidence="3">The sequence shown here is derived from an EMBL/GenBank/DDBJ whole genome shotgun (WGS) entry which is preliminary data.</text>
</comment>
<protein>
    <submittedName>
        <fullName evidence="2">Alpha helical protein</fullName>
    </submittedName>
</protein>
<dbReference type="EMBL" id="LWLV01000371">
    <property type="protein sequence ID" value="OTA41556.1"/>
    <property type="molecule type" value="Genomic_DNA"/>
</dbReference>
<feature type="compositionally biased region" description="Basic and acidic residues" evidence="1">
    <location>
        <begin position="51"/>
        <end position="61"/>
    </location>
</feature>
<dbReference type="EMBL" id="PIUK01000169">
    <property type="protein sequence ID" value="MBY6277365.1"/>
    <property type="molecule type" value="Genomic_DNA"/>
</dbReference>
<dbReference type="Proteomes" id="UP000732377">
    <property type="component" value="Unassembled WGS sequence"/>
</dbReference>
<evidence type="ECO:0000313" key="2">
    <source>
        <dbReference type="EMBL" id="MBY6277365.1"/>
    </source>
</evidence>
<reference evidence="4" key="2">
    <citation type="submission" date="2016-04" db="EMBL/GenBank/DDBJ databases">
        <authorList>
            <person name="Antunes L.P."/>
            <person name="Martins L.F."/>
            <person name="Pereira R.V."/>
            <person name="Thomas A.M."/>
            <person name="Barbosa D."/>
            <person name="Nascimento L."/>
            <person name="Silva G.M."/>
            <person name="Condomitti G.W."/>
            <person name="Digiampietri L.A."/>
            <person name="Lombardi K.C."/>
            <person name="Ramos P.L."/>
            <person name="Quaggio R.B."/>
            <person name="Oliveira J.C."/>
            <person name="Pascon R.C."/>
            <person name="Cruz J.B."/>
            <person name="Silva A.M."/>
            <person name="Setubal J.C."/>
        </authorList>
    </citation>
    <scope>NUCLEOTIDE SEQUENCE [LARGE SCALE GENOMIC DNA]</scope>
</reference>
<sequence>MGHGQPPRGRTGEKVTESGTYQCEDQTRWTYQAGERFRECPSTGKPTVWEKTSEPEHADSR</sequence>
<evidence type="ECO:0000313" key="3">
    <source>
        <dbReference type="EMBL" id="OTA41556.1"/>
    </source>
</evidence>
<evidence type="ECO:0000256" key="1">
    <source>
        <dbReference type="SAM" id="MobiDB-lite"/>
    </source>
</evidence>
<organism evidence="3 4">
    <name type="scientific">Symbiobacterium thermophilum</name>
    <dbReference type="NCBI Taxonomy" id="2734"/>
    <lineage>
        <taxon>Bacteria</taxon>
        <taxon>Bacillati</taxon>
        <taxon>Bacillota</taxon>
        <taxon>Clostridia</taxon>
        <taxon>Eubacteriales</taxon>
        <taxon>Symbiobacteriaceae</taxon>
        <taxon>Symbiobacterium</taxon>
    </lineage>
</organism>
<proteinExistence type="predicted"/>
<accession>A0A1Y2T705</accession>